<keyword evidence="3" id="KW-1185">Reference proteome</keyword>
<dbReference type="EMBL" id="AP022839">
    <property type="protein sequence ID" value="BCA94471.1"/>
    <property type="molecule type" value="Genomic_DNA"/>
</dbReference>
<evidence type="ECO:0000313" key="3">
    <source>
        <dbReference type="Proteomes" id="UP000502894"/>
    </source>
</evidence>
<dbReference type="RefSeq" id="WP_173236357.1">
    <property type="nucleotide sequence ID" value="NZ_AP022839.1"/>
</dbReference>
<feature type="signal peptide" evidence="1">
    <location>
        <begin position="1"/>
        <end position="26"/>
    </location>
</feature>
<name>A0A6F8T1Y0_9GAMM</name>
<accession>A0A6F8T1Y0</accession>
<gene>
    <name evidence="2" type="ORF">TUM19329_08320</name>
</gene>
<evidence type="ECO:0000256" key="1">
    <source>
        <dbReference type="SAM" id="SignalP"/>
    </source>
</evidence>
<evidence type="ECO:0000313" key="2">
    <source>
        <dbReference type="EMBL" id="BCA94471.1"/>
    </source>
</evidence>
<keyword evidence="1" id="KW-0732">Signal</keyword>
<protein>
    <submittedName>
        <fullName evidence="2">Uncharacterized protein</fullName>
    </submittedName>
</protein>
<organism evidence="2 3">
    <name type="scientific">Legionella antarctica</name>
    <dbReference type="NCBI Taxonomy" id="2708020"/>
    <lineage>
        <taxon>Bacteria</taxon>
        <taxon>Pseudomonadati</taxon>
        <taxon>Pseudomonadota</taxon>
        <taxon>Gammaproteobacteria</taxon>
        <taxon>Legionellales</taxon>
        <taxon>Legionellaceae</taxon>
        <taxon>Legionella</taxon>
    </lineage>
</organism>
<dbReference type="AlphaFoldDB" id="A0A6F8T1Y0"/>
<feature type="chain" id="PRO_5026197374" evidence="1">
    <location>
        <begin position="27"/>
        <end position="130"/>
    </location>
</feature>
<dbReference type="Proteomes" id="UP000502894">
    <property type="component" value="Chromosome"/>
</dbReference>
<reference evidence="2" key="1">
    <citation type="journal article" date="2020" name="Microbiol. Resour. Announc.">
        <title>Complete Genome Sequence of Novel Psychrotolerant Legionella Strain TUM19329, Isolated from Antarctic Lake Sediment.</title>
        <authorList>
            <person name="Shimada S."/>
            <person name="Nakai R."/>
            <person name="Aoki K."/>
            <person name="Shimoeda N."/>
            <person name="Ohno G."/>
            <person name="Miyazaki Y."/>
            <person name="Kudoh S."/>
            <person name="Imura S."/>
            <person name="Watanabe K."/>
            <person name="Ishii Y."/>
            <person name="Tateda K."/>
        </authorList>
    </citation>
    <scope>NUCLEOTIDE SEQUENCE [LARGE SCALE GENOMIC DNA]</scope>
    <source>
        <strain evidence="2">TUM19329</strain>
    </source>
</reference>
<proteinExistence type="predicted"/>
<dbReference type="KEGG" id="lant:TUM19329_08320"/>
<sequence>MKMKKRAFSSTIIALILCSQVTEVRAGGYVDEPELWNGAYWGLSFGAGGGSSKGEVAVLNSSANEQTNNLGVILTSTQNITPNIGVLNADSQMSQAQLFIGYNVHQPNSRLVYGGQIDMGPHVWNKIKEK</sequence>